<dbReference type="AlphaFoldDB" id="G2GPX3"/>
<comment type="caution">
    <text evidence="2">The sequence shown here is derived from an EMBL/GenBank/DDBJ whole genome shotgun (WGS) entry which is preliminary data.</text>
</comment>
<feature type="region of interest" description="Disordered" evidence="1">
    <location>
        <begin position="1"/>
        <end position="21"/>
    </location>
</feature>
<sequence length="294" mass="31606">THRTPLPDRQTPPAGAPGAALSGAAVPRWIDRHDVLAAHLDLMCLRIAVRVAAGSGLRGTAVRRLAAKVAGQVHEAARRSLGSGQGELDAPTFEAVFPWGPAPAWIGGGTGWAPAVLAEGLLVPAGRGYRFAHEEFGDWIQGMHLDLDEALDTLVHRRETDPAAEPRLPVPHHRIGPVLQALLQLPRRHGTGRLGARLRELTGALDTGRDSWWAARLLSGTLLAVPDATPYRDVLRLLGDRINDRRRQGRDAPDELGPAFWTALPLPDAERLDLLRHLVRADGPPADAAPGVRA</sequence>
<accession>G2GPX3</accession>
<name>G2GPX3_9ACTN</name>
<evidence type="ECO:0000256" key="1">
    <source>
        <dbReference type="SAM" id="MobiDB-lite"/>
    </source>
</evidence>
<keyword evidence="3" id="KW-1185">Reference proteome</keyword>
<proteinExistence type="predicted"/>
<protein>
    <submittedName>
        <fullName evidence="2">Large Pro/Ala/Gly-rich protein</fullName>
    </submittedName>
</protein>
<dbReference type="Proteomes" id="UP000004217">
    <property type="component" value="Unassembled WGS sequence"/>
</dbReference>
<feature type="non-terminal residue" evidence="2">
    <location>
        <position position="1"/>
    </location>
</feature>
<feature type="compositionally biased region" description="Low complexity" evidence="1">
    <location>
        <begin position="12"/>
        <end position="21"/>
    </location>
</feature>
<evidence type="ECO:0000313" key="3">
    <source>
        <dbReference type="Proteomes" id="UP000004217"/>
    </source>
</evidence>
<reference evidence="2 3" key="1">
    <citation type="submission" date="2011-08" db="EMBL/GenBank/DDBJ databases">
        <authorList>
            <person name="Lin Y."/>
            <person name="Hao X."/>
            <person name="Johnstone L."/>
            <person name="Miller S.J."/>
            <person name="Wei G."/>
            <person name="Rensing C."/>
        </authorList>
    </citation>
    <scope>NUCLEOTIDE SEQUENCE [LARGE SCALE GENOMIC DNA]</scope>
    <source>
        <strain evidence="2 3">K42</strain>
    </source>
</reference>
<dbReference type="EMBL" id="AGBF01000466">
    <property type="protein sequence ID" value="EGX54442.1"/>
    <property type="molecule type" value="Genomic_DNA"/>
</dbReference>
<organism evidence="2 3">
    <name type="scientific">Streptomyces zinciresistens K42</name>
    <dbReference type="NCBI Taxonomy" id="700597"/>
    <lineage>
        <taxon>Bacteria</taxon>
        <taxon>Bacillati</taxon>
        <taxon>Actinomycetota</taxon>
        <taxon>Actinomycetes</taxon>
        <taxon>Kitasatosporales</taxon>
        <taxon>Streptomycetaceae</taxon>
        <taxon>Streptomyces</taxon>
    </lineage>
</organism>
<evidence type="ECO:0000313" key="2">
    <source>
        <dbReference type="EMBL" id="EGX54442.1"/>
    </source>
</evidence>
<feature type="non-terminal residue" evidence="2">
    <location>
        <position position="294"/>
    </location>
</feature>
<gene>
    <name evidence="2" type="ORF">SZN_37938</name>
</gene>